<name>A0A1M6U537_9FLAO</name>
<dbReference type="AlphaFoldDB" id="A0A1M6U537"/>
<proteinExistence type="predicted"/>
<evidence type="ECO:0000313" key="2">
    <source>
        <dbReference type="EMBL" id="SHK64208.1"/>
    </source>
</evidence>
<reference evidence="1" key="5">
    <citation type="submission" date="2024-05" db="EMBL/GenBank/DDBJ databases">
        <authorList>
            <person name="Sun Q."/>
            <person name="Zhou Y."/>
        </authorList>
    </citation>
    <scope>NUCLEOTIDE SEQUENCE</scope>
    <source>
        <strain evidence="1">CGMCC 1.12707</strain>
    </source>
</reference>
<keyword evidence="4" id="KW-1185">Reference proteome</keyword>
<gene>
    <name evidence="1" type="ORF">GCM10010984_16940</name>
    <name evidence="2" type="ORF">SAMN05443634_102210</name>
</gene>
<reference evidence="1" key="1">
    <citation type="journal article" date="2014" name="Int. J. Syst. Evol. Microbiol.">
        <title>Complete genome of a new Firmicutes species belonging to the dominant human colonic microbiota ('Ruminococcus bicirculans') reveals two chromosomes and a selective capacity to utilize plant glucans.</title>
        <authorList>
            <consortium name="NISC Comparative Sequencing Program"/>
            <person name="Wegmann U."/>
            <person name="Louis P."/>
            <person name="Goesmann A."/>
            <person name="Henrissat B."/>
            <person name="Duncan S.H."/>
            <person name="Flint H.J."/>
        </authorList>
    </citation>
    <scope>NUCLEOTIDE SEQUENCE</scope>
    <source>
        <strain evidence="1">CGMCC 1.12707</strain>
    </source>
</reference>
<accession>A0A1M6U537</accession>
<protein>
    <submittedName>
        <fullName evidence="2">Uncharacterized protein</fullName>
    </submittedName>
</protein>
<dbReference type="EMBL" id="BMFL01000010">
    <property type="protein sequence ID" value="GGE99958.1"/>
    <property type="molecule type" value="Genomic_DNA"/>
</dbReference>
<dbReference type="Proteomes" id="UP000650994">
    <property type="component" value="Unassembled WGS sequence"/>
</dbReference>
<dbReference type="RefSeq" id="WP_072929598.1">
    <property type="nucleotide sequence ID" value="NZ_BMFL01000010.1"/>
</dbReference>
<evidence type="ECO:0000313" key="3">
    <source>
        <dbReference type="Proteomes" id="UP000184120"/>
    </source>
</evidence>
<sequence length="208" mass="23729">MKINLAITTFILLLFTSCALVPSIYNTSYLVDSSTSNLKINTKKGKWLLCEANISPSIHKQVVSETKNLLTSKLDERLLFHTESNIIIPNPLSFDVNEEILTDIKNGNDFDYLIVLDVDIKKNDFSNYSLIPATDRNAQKKVISRVNIYDLNTKKLIYNKQVQGIISAKNNPNEDTSRPVYTKNIDKLNLKTFRKFLKILSNDLETLN</sequence>
<reference evidence="2" key="3">
    <citation type="submission" date="2016-11" db="EMBL/GenBank/DDBJ databases">
        <authorList>
            <person name="Jaros S."/>
            <person name="Januszkiewicz K."/>
            <person name="Wedrychowicz H."/>
        </authorList>
    </citation>
    <scope>NUCLEOTIDE SEQUENCE [LARGE SCALE GENOMIC DNA]</scope>
    <source>
        <strain evidence="2">DSM 27989</strain>
    </source>
</reference>
<dbReference type="OrthoDB" id="1427124at2"/>
<dbReference type="Proteomes" id="UP000184120">
    <property type="component" value="Unassembled WGS sequence"/>
</dbReference>
<reference evidence="3" key="2">
    <citation type="submission" date="2016-11" db="EMBL/GenBank/DDBJ databases">
        <authorList>
            <person name="Varghese N."/>
            <person name="Submissions S."/>
        </authorList>
    </citation>
    <scope>NUCLEOTIDE SEQUENCE [LARGE SCALE GENOMIC DNA]</scope>
    <source>
        <strain evidence="3">DSM 27989</strain>
    </source>
</reference>
<reference evidence="4" key="4">
    <citation type="journal article" date="2019" name="Int. J. Syst. Evol. Microbiol.">
        <title>The Global Catalogue of Microorganisms (GCM) 10K type strain sequencing project: providing services to taxonomists for standard genome sequencing and annotation.</title>
        <authorList>
            <consortium name="The Broad Institute Genomics Platform"/>
            <consortium name="The Broad Institute Genome Sequencing Center for Infectious Disease"/>
            <person name="Wu L."/>
            <person name="Ma J."/>
        </authorList>
    </citation>
    <scope>NUCLEOTIDE SEQUENCE [LARGE SCALE GENOMIC DNA]</scope>
    <source>
        <strain evidence="4">CGMCC 1.12707</strain>
    </source>
</reference>
<dbReference type="EMBL" id="FRBH01000002">
    <property type="protein sequence ID" value="SHK64208.1"/>
    <property type="molecule type" value="Genomic_DNA"/>
</dbReference>
<dbReference type="STRING" id="1434701.SAMN05443634_102210"/>
<evidence type="ECO:0000313" key="4">
    <source>
        <dbReference type="Proteomes" id="UP000650994"/>
    </source>
</evidence>
<dbReference type="PROSITE" id="PS51257">
    <property type="entry name" value="PROKAR_LIPOPROTEIN"/>
    <property type="match status" value="1"/>
</dbReference>
<evidence type="ECO:0000313" key="1">
    <source>
        <dbReference type="EMBL" id="GGE99958.1"/>
    </source>
</evidence>
<organism evidence="2 3">
    <name type="scientific">Chishuiella changwenlii</name>
    <dbReference type="NCBI Taxonomy" id="1434701"/>
    <lineage>
        <taxon>Bacteria</taxon>
        <taxon>Pseudomonadati</taxon>
        <taxon>Bacteroidota</taxon>
        <taxon>Flavobacteriia</taxon>
        <taxon>Flavobacteriales</taxon>
        <taxon>Weeksellaceae</taxon>
        <taxon>Chishuiella</taxon>
    </lineage>
</organism>